<dbReference type="Proteomes" id="UP000217758">
    <property type="component" value="Chromosome"/>
</dbReference>
<keyword evidence="3" id="KW-1185">Reference proteome</keyword>
<gene>
    <name evidence="2" type="ORF">SRT_19850</name>
</gene>
<keyword evidence="1" id="KW-0472">Membrane</keyword>
<sequence>MRLAIQNLRKHKKQYVSFGIMLFIAAFIINIALVLNSQSSDAYDKQFKKFNTADINILIPLAQDDDNLLNEIDNLKDVILTERHEGLYSKATIHDFAGTNFEMNTVFYRITDKRDINLLNVSNAVKNSKETIYIPEYVSKLGGFSTGNTMTYSIGKRNYSFSVGGTVSEMEYGNYGTNLIGAYLPKKAYKTLVSKHRSDLVAEYSVKLKITLI</sequence>
<accession>A0A1L7LM56</accession>
<evidence type="ECO:0000313" key="3">
    <source>
        <dbReference type="Proteomes" id="UP000217758"/>
    </source>
</evidence>
<feature type="transmembrane region" description="Helical" evidence="1">
    <location>
        <begin position="15"/>
        <end position="35"/>
    </location>
</feature>
<organism evidence="2 3">
    <name type="scientific">Streptococcus troglodytae</name>
    <dbReference type="NCBI Taxonomy" id="1111760"/>
    <lineage>
        <taxon>Bacteria</taxon>
        <taxon>Bacillati</taxon>
        <taxon>Bacillota</taxon>
        <taxon>Bacilli</taxon>
        <taxon>Lactobacillales</taxon>
        <taxon>Streptococcaceae</taxon>
        <taxon>Streptococcus</taxon>
    </lineage>
</organism>
<name>A0A1L7LM56_9STRE</name>
<dbReference type="KEGG" id="strg:SRT_19850"/>
<evidence type="ECO:0000313" key="2">
    <source>
        <dbReference type="EMBL" id="BAQ25246.1"/>
    </source>
</evidence>
<dbReference type="EMBL" id="AP014612">
    <property type="protein sequence ID" value="BAQ25246.1"/>
    <property type="molecule type" value="Genomic_DNA"/>
</dbReference>
<keyword evidence="1" id="KW-1133">Transmembrane helix</keyword>
<evidence type="ECO:0000256" key="1">
    <source>
        <dbReference type="SAM" id="Phobius"/>
    </source>
</evidence>
<reference evidence="2 3" key="1">
    <citation type="journal article" date="2016" name="Microbiol. Immunol.">
        <title>Complete genome sequence of Streptococcus troglodytae TKU31 isolated from the oral cavity of a chimpanzee (Pan troglodytes).</title>
        <authorList>
            <person name="Okamoto M."/>
            <person name="Naito M."/>
            <person name="Miyanohara M."/>
            <person name="Imai S."/>
            <person name="Nomura Y."/>
            <person name="Saito W."/>
            <person name="Momoi Y."/>
            <person name="Takada K."/>
            <person name="Miyabe-Nishiwaki T."/>
            <person name="Tomonaga M."/>
            <person name="Hanada N."/>
        </authorList>
    </citation>
    <scope>NUCLEOTIDE SEQUENCE [LARGE SCALE GENOMIC DNA]</scope>
    <source>
        <strain evidence="3">TKU 31</strain>
    </source>
</reference>
<dbReference type="AlphaFoldDB" id="A0A1L7LM56"/>
<keyword evidence="1" id="KW-0812">Transmembrane</keyword>
<proteinExistence type="predicted"/>
<protein>
    <submittedName>
        <fullName evidence="2">Efflux ABC transporter, permease protein</fullName>
    </submittedName>
</protein>